<keyword evidence="3" id="KW-1185">Reference proteome</keyword>
<dbReference type="Proteomes" id="UP001321473">
    <property type="component" value="Unassembled WGS sequence"/>
</dbReference>
<evidence type="ECO:0000313" key="3">
    <source>
        <dbReference type="Proteomes" id="UP001321473"/>
    </source>
</evidence>
<evidence type="ECO:0000256" key="1">
    <source>
        <dbReference type="SAM" id="MobiDB-lite"/>
    </source>
</evidence>
<dbReference type="EMBL" id="JARKHS020006959">
    <property type="protein sequence ID" value="KAK8782161.1"/>
    <property type="molecule type" value="Genomic_DNA"/>
</dbReference>
<reference evidence="2 3" key="1">
    <citation type="journal article" date="2023" name="Arcadia Sci">
        <title>De novo assembly of a long-read Amblyomma americanum tick genome.</title>
        <authorList>
            <person name="Chou S."/>
            <person name="Poskanzer K.E."/>
            <person name="Rollins M."/>
            <person name="Thuy-Boun P.S."/>
        </authorList>
    </citation>
    <scope>NUCLEOTIDE SEQUENCE [LARGE SCALE GENOMIC DNA]</scope>
    <source>
        <strain evidence="2">F_SG_1</strain>
        <tissue evidence="2">Salivary glands</tissue>
    </source>
</reference>
<comment type="caution">
    <text evidence="2">The sequence shown here is derived from an EMBL/GenBank/DDBJ whole genome shotgun (WGS) entry which is preliminary data.</text>
</comment>
<feature type="compositionally biased region" description="Low complexity" evidence="1">
    <location>
        <begin position="74"/>
        <end position="89"/>
    </location>
</feature>
<gene>
    <name evidence="2" type="ORF">V5799_016495</name>
</gene>
<dbReference type="AlphaFoldDB" id="A0AAQ4F5K0"/>
<sequence>MATTKSLDDLIRSFFSNSPTDSDERLERATRPSNGTAHRPHLGVAEDGSPANDDGGDVVQIPYVAPPAAPTEPPTTTTPAALGLGATEAGNPTRFSGHGSRLEGEALPDKDRDQGSDGGADDDEDATAASISGGIWE</sequence>
<name>A0AAQ4F5K0_AMBAM</name>
<feature type="compositionally biased region" description="Pro residues" evidence="1">
    <location>
        <begin position="64"/>
        <end position="73"/>
    </location>
</feature>
<accession>A0AAQ4F5K0</accession>
<protein>
    <submittedName>
        <fullName evidence="2">Uncharacterized protein</fullName>
    </submittedName>
</protein>
<feature type="compositionally biased region" description="Basic and acidic residues" evidence="1">
    <location>
        <begin position="100"/>
        <end position="115"/>
    </location>
</feature>
<feature type="region of interest" description="Disordered" evidence="1">
    <location>
        <begin position="1"/>
        <end position="137"/>
    </location>
</feature>
<organism evidence="2 3">
    <name type="scientific">Amblyomma americanum</name>
    <name type="common">Lone star tick</name>
    <dbReference type="NCBI Taxonomy" id="6943"/>
    <lineage>
        <taxon>Eukaryota</taxon>
        <taxon>Metazoa</taxon>
        <taxon>Ecdysozoa</taxon>
        <taxon>Arthropoda</taxon>
        <taxon>Chelicerata</taxon>
        <taxon>Arachnida</taxon>
        <taxon>Acari</taxon>
        <taxon>Parasitiformes</taxon>
        <taxon>Ixodida</taxon>
        <taxon>Ixodoidea</taxon>
        <taxon>Ixodidae</taxon>
        <taxon>Amblyomminae</taxon>
        <taxon>Amblyomma</taxon>
    </lineage>
</organism>
<proteinExistence type="predicted"/>
<feature type="compositionally biased region" description="Basic and acidic residues" evidence="1">
    <location>
        <begin position="1"/>
        <end position="11"/>
    </location>
</feature>
<evidence type="ECO:0000313" key="2">
    <source>
        <dbReference type="EMBL" id="KAK8782161.1"/>
    </source>
</evidence>